<name>A0A061HN18_BLUGR</name>
<evidence type="ECO:0000313" key="3">
    <source>
        <dbReference type="Proteomes" id="UP000053110"/>
    </source>
</evidence>
<reference evidence="1" key="2">
    <citation type="submission" date="2013-01" db="EMBL/GenBank/DDBJ databases">
        <title>The wheat powdery mildew genome reveals unique evolution of an obligate biotroph.</title>
        <authorList>
            <person name="Oberhaensli S."/>
            <person name="Wicker T."/>
            <person name="Keller B."/>
        </authorList>
    </citation>
    <scope>NUCLEOTIDE SEQUENCE</scope>
    <source>
        <strain evidence="1">96224</strain>
    </source>
</reference>
<organism evidence="2">
    <name type="scientific">Blumeria graminis f. sp. tritici 96224</name>
    <dbReference type="NCBI Taxonomy" id="1268274"/>
    <lineage>
        <taxon>Eukaryota</taxon>
        <taxon>Fungi</taxon>
        <taxon>Dikarya</taxon>
        <taxon>Ascomycota</taxon>
        <taxon>Pezizomycotina</taxon>
        <taxon>Leotiomycetes</taxon>
        <taxon>Erysiphales</taxon>
        <taxon>Erysiphaceae</taxon>
        <taxon>Blumeria</taxon>
    </lineage>
</organism>
<reference evidence="2" key="3">
    <citation type="submission" date="2018-07" db="EMBL/GenBank/DDBJ databases">
        <authorList>
            <person name="Quirk P.G."/>
            <person name="Krulwich T.A."/>
        </authorList>
    </citation>
    <scope>NUCLEOTIDE SEQUENCE</scope>
    <source>
        <strain evidence="2">96224</strain>
    </source>
</reference>
<evidence type="ECO:0000313" key="2">
    <source>
        <dbReference type="EMBL" id="SUZ10149.1"/>
    </source>
</evidence>
<sequence length="374" mass="41884">MSQITKTEDIWFATSHNNTNNYTGVAINHSEHGEMSLVFSFDNIPMLADMSRLCALYTTSPGTSVSINTAGEKPKYNIHDVSERELKYLRSTIYGKLLQCTIDRLRNCAITLTFCHAPERIDSVEYRALKKRARRAMSEFAAGTYNERLLFSIPNTDINVYINSPRWFLGSLPSTSSQGLLTNSSRHQSLASGMLLENSPKDCSKTNTALQLSVRKHEDSSAITNTSNNGKVFLLCLTCTRIVAVECPRSHTLGRFGQLKDEYSNAVIMTTCKSCLNEGDRAYGKIENRGVIMTQSFYDLNISPNCFKHTMPHKCILSMCSDPCRIEYEGARLEYASIQSLNEMCDLECIVRDVITNEGSGQVSLDSNVHMGFF</sequence>
<gene>
    <name evidence="1" type="ORF">BGT96224_Ac31239</name>
    <name evidence="2" type="ORF">BGT96224V2_LOCUS3320</name>
</gene>
<protein>
    <submittedName>
        <fullName evidence="2">BgtAc-31239</fullName>
    </submittedName>
</protein>
<proteinExistence type="predicted"/>
<dbReference type="Proteomes" id="UP000053110">
    <property type="component" value="Unassembled WGS sequence"/>
</dbReference>
<dbReference type="AlphaFoldDB" id="A0A061HN18"/>
<feature type="non-terminal residue" evidence="2">
    <location>
        <position position="374"/>
    </location>
</feature>
<evidence type="ECO:0000313" key="1">
    <source>
        <dbReference type="EMBL" id="EPQ64935.1"/>
    </source>
</evidence>
<dbReference type="HOGENOM" id="CLU_739638_0_0_1"/>
<dbReference type="EMBL" id="KE375047">
    <property type="protein sequence ID" value="EPQ64935.1"/>
    <property type="molecule type" value="Genomic_DNA"/>
</dbReference>
<reference evidence="3" key="1">
    <citation type="journal article" date="2013" name="Nat. Genet.">
        <title>The wheat powdery mildew genome shows the unique evolution of an obligate biotroph.</title>
        <authorList>
            <person name="Wicker T."/>
            <person name="Oberhaensli S."/>
            <person name="Parlange F."/>
            <person name="Buchmann J.P."/>
            <person name="Shatalina M."/>
            <person name="Roffler S."/>
            <person name="Ben-David R."/>
            <person name="Dolezel J."/>
            <person name="Simkova H."/>
            <person name="Schulze-Lefert P."/>
            <person name="Spanu P.D."/>
            <person name="Bruggmann R."/>
            <person name="Amselem J."/>
            <person name="Quesneville H."/>
            <person name="Ver Loren van Themaat E."/>
            <person name="Paape T."/>
            <person name="Shimizu K.K."/>
            <person name="Keller B."/>
        </authorList>
    </citation>
    <scope>NUCLEOTIDE SEQUENCE [LARGE SCALE GENOMIC DNA]</scope>
    <source>
        <strain evidence="3">96224</strain>
    </source>
</reference>
<dbReference type="EMBL" id="UIGY01000074">
    <property type="protein sequence ID" value="SUZ10149.1"/>
    <property type="molecule type" value="Genomic_DNA"/>
</dbReference>
<accession>A0A061HN18</accession>